<evidence type="ECO:0000313" key="1">
    <source>
        <dbReference type="EMBL" id="SON56386.1"/>
    </source>
</evidence>
<accession>A0A2C9D7Y2</accession>
<name>A0A2C9D7Y2_9HYPH</name>
<keyword evidence="2" id="KW-1185">Reference proteome</keyword>
<dbReference type="EMBL" id="LT960614">
    <property type="protein sequence ID" value="SON56386.1"/>
    <property type="molecule type" value="Genomic_DNA"/>
</dbReference>
<gene>
    <name evidence="1" type="ORF">HDIA_2845</name>
</gene>
<dbReference type="Proteomes" id="UP000223606">
    <property type="component" value="Chromosome 1"/>
</dbReference>
<dbReference type="AlphaFoldDB" id="A0A2C9D7Y2"/>
<reference evidence="2" key="1">
    <citation type="submission" date="2017-09" db="EMBL/GenBank/DDBJ databases">
        <title>Genome sequence of Nannocystis excedens DSM 71.</title>
        <authorList>
            <person name="Blom J."/>
        </authorList>
    </citation>
    <scope>NUCLEOTIDE SEQUENCE [LARGE SCALE GENOMIC DNA]</scope>
    <source>
        <strain evidence="2">type strain: E19</strain>
    </source>
</reference>
<dbReference type="KEGG" id="hdi:HDIA_2845"/>
<organism evidence="1 2">
    <name type="scientific">Hartmannibacter diazotrophicus</name>
    <dbReference type="NCBI Taxonomy" id="1482074"/>
    <lineage>
        <taxon>Bacteria</taxon>
        <taxon>Pseudomonadati</taxon>
        <taxon>Pseudomonadota</taxon>
        <taxon>Alphaproteobacteria</taxon>
        <taxon>Hyphomicrobiales</taxon>
        <taxon>Pleomorphomonadaceae</taxon>
        <taxon>Hartmannibacter</taxon>
    </lineage>
</organism>
<evidence type="ECO:0000313" key="2">
    <source>
        <dbReference type="Proteomes" id="UP000223606"/>
    </source>
</evidence>
<protein>
    <submittedName>
        <fullName evidence="1">Uncharacterized protein</fullName>
    </submittedName>
</protein>
<sequence length="44" mass="4830">MPARMSAMREKSSGAKVLATFMEQHAGKLANSPDVHIAEIYEPK</sequence>
<proteinExistence type="predicted"/>